<gene>
    <name evidence="4" type="ORF">HMPREF9444_02195</name>
</gene>
<proteinExistence type="predicted"/>
<dbReference type="Pfam" id="PF01261">
    <property type="entry name" value="AP_endonuc_2"/>
    <property type="match status" value="1"/>
</dbReference>
<dbReference type="GO" id="GO:0016861">
    <property type="term" value="F:intramolecular oxidoreductase activity, interconverting aldoses and ketoses"/>
    <property type="evidence" value="ECO:0007669"/>
    <property type="project" value="InterPro"/>
</dbReference>
<name>E8LN42_SUCHY</name>
<dbReference type="Gene3D" id="3.20.20.150">
    <property type="entry name" value="Divalent-metal-dependent TIM barrel enzymes"/>
    <property type="match status" value="1"/>
</dbReference>
<dbReference type="SUPFAM" id="SSF51658">
    <property type="entry name" value="Xylose isomerase-like"/>
    <property type="match status" value="1"/>
</dbReference>
<keyword evidence="5" id="KW-1185">Reference proteome</keyword>
<dbReference type="InterPro" id="IPR036237">
    <property type="entry name" value="Xyl_isomerase-like_sf"/>
</dbReference>
<dbReference type="AlphaFoldDB" id="E8LN42"/>
<dbReference type="HOGENOM" id="CLU_082738_0_0_6"/>
<dbReference type="GO" id="GO:0034015">
    <property type="term" value="F:L-ribulose-5-phosphate 3-epimerase activity"/>
    <property type="evidence" value="ECO:0007669"/>
    <property type="project" value="TreeGrafter"/>
</dbReference>
<evidence type="ECO:0000313" key="4">
    <source>
        <dbReference type="EMBL" id="EFY06103.1"/>
    </source>
</evidence>
<evidence type="ECO:0000313" key="5">
    <source>
        <dbReference type="Proteomes" id="UP000018458"/>
    </source>
</evidence>
<dbReference type="InterPro" id="IPR004560">
    <property type="entry name" value="L-Ru-5P_3-Epase"/>
</dbReference>
<evidence type="ECO:0000256" key="1">
    <source>
        <dbReference type="ARBA" id="ARBA00023235"/>
    </source>
</evidence>
<dbReference type="GO" id="GO:0019852">
    <property type="term" value="P:L-ascorbic acid metabolic process"/>
    <property type="evidence" value="ECO:0007669"/>
    <property type="project" value="TreeGrafter"/>
</dbReference>
<dbReference type="NCBIfam" id="NF009688">
    <property type="entry name" value="PRK13209.1"/>
    <property type="match status" value="1"/>
</dbReference>
<dbReference type="PANTHER" id="PTHR43489">
    <property type="entry name" value="ISOMERASE"/>
    <property type="match status" value="1"/>
</dbReference>
<dbReference type="OrthoDB" id="3185623at2"/>
<dbReference type="NCBIfam" id="NF009689">
    <property type="entry name" value="PRK13210.1"/>
    <property type="match status" value="1"/>
</dbReference>
<dbReference type="InterPro" id="IPR050417">
    <property type="entry name" value="Sugar_Epim/Isomerase"/>
</dbReference>
<organism evidence="4 5">
    <name type="scientific">Succinatimonas hippei (strain DSM 22608 / JCM 16073 / KCTC 15190 / YIT 12066)</name>
    <dbReference type="NCBI Taxonomy" id="762983"/>
    <lineage>
        <taxon>Bacteria</taxon>
        <taxon>Pseudomonadati</taxon>
        <taxon>Pseudomonadota</taxon>
        <taxon>Gammaproteobacteria</taxon>
        <taxon>Aeromonadales</taxon>
        <taxon>Succinivibrionaceae</taxon>
        <taxon>Succinatimonas</taxon>
    </lineage>
</organism>
<protein>
    <recommendedName>
        <fullName evidence="2">L-ribulose-5-phosphate 3-epimerase</fullName>
    </recommendedName>
</protein>
<keyword evidence="1 4" id="KW-0413">Isomerase</keyword>
<dbReference type="InterPro" id="IPR013022">
    <property type="entry name" value="Xyl_isomerase-like_TIM-brl"/>
</dbReference>
<dbReference type="PANTHER" id="PTHR43489:SF1">
    <property type="entry name" value="L-RIBULOSE-5-PHOSPHATE 3-EPIMERASE SGBU-RELATED"/>
    <property type="match status" value="1"/>
</dbReference>
<sequence>MRIHPLGIYEKALPKDLTWKERFEIAKQSGFDYVEMSVDETDERLSRLDWTKQQRKDFVSTKIDCGILTPSMCLSGHRKYPFGSHDPKIRQRAYDIMAKAIELANDLGIRNIQLAGYDVYYEEQDEGTLERYDEGMRKAVEMAAGAQVMLATEIMDTPFMSSITKWQRWNKMLNSPWFGVYPDVGNLTAWNNDLDQELSSGIDKITAIHLKETLPVSNTCKGQFRDLQFGEGTVDFVNIFKILKKLNYRGSFMLEMWGDKVDDPIGKIVKAREYIEQKMAEANYQP</sequence>
<dbReference type="eggNOG" id="COG3623">
    <property type="taxonomic scope" value="Bacteria"/>
</dbReference>
<reference evidence="4 5" key="1">
    <citation type="submission" date="2011-01" db="EMBL/GenBank/DDBJ databases">
        <authorList>
            <person name="Weinstock G."/>
            <person name="Sodergren E."/>
            <person name="Clifton S."/>
            <person name="Fulton L."/>
            <person name="Fulton B."/>
            <person name="Courtney L."/>
            <person name="Fronick C."/>
            <person name="Harrison M."/>
            <person name="Strong C."/>
            <person name="Farmer C."/>
            <person name="Delahaunty K."/>
            <person name="Markovic C."/>
            <person name="Hall O."/>
            <person name="Minx P."/>
            <person name="Tomlinson C."/>
            <person name="Mitreva M."/>
            <person name="Hou S."/>
            <person name="Chen J."/>
            <person name="Wollam A."/>
            <person name="Pepin K.H."/>
            <person name="Johnson M."/>
            <person name="Bhonagiri V."/>
            <person name="Zhang X."/>
            <person name="Suruliraj S."/>
            <person name="Warren W."/>
            <person name="Chinwalla A."/>
            <person name="Mardis E.R."/>
            <person name="Wilson R.K."/>
        </authorList>
    </citation>
    <scope>NUCLEOTIDE SEQUENCE [LARGE SCALE GENOMIC DNA]</scope>
    <source>
        <strain evidence="5">DSM 22608 / JCM 16073 / KCTC 15190 / YIT 12066</strain>
    </source>
</reference>
<evidence type="ECO:0000259" key="3">
    <source>
        <dbReference type="Pfam" id="PF01261"/>
    </source>
</evidence>
<dbReference type="NCBIfam" id="TIGR00542">
    <property type="entry name" value="hxl6Piso_put"/>
    <property type="match status" value="1"/>
</dbReference>
<dbReference type="RefSeq" id="WP_009144330.1">
    <property type="nucleotide sequence ID" value="NZ_GL831075.1"/>
</dbReference>
<dbReference type="Proteomes" id="UP000018458">
    <property type="component" value="Unassembled WGS sequence"/>
</dbReference>
<evidence type="ECO:0000256" key="2">
    <source>
        <dbReference type="NCBIfam" id="TIGR00542"/>
    </source>
</evidence>
<feature type="domain" description="Xylose isomerase-like TIM barrel" evidence="3">
    <location>
        <begin position="23"/>
        <end position="276"/>
    </location>
</feature>
<comment type="caution">
    <text evidence="4">The sequence shown here is derived from an EMBL/GenBank/DDBJ whole genome shotgun (WGS) entry which is preliminary data.</text>
</comment>
<accession>E8LN42</accession>
<dbReference type="EMBL" id="AEVO01000156">
    <property type="protein sequence ID" value="EFY06103.1"/>
    <property type="molecule type" value="Genomic_DNA"/>
</dbReference>
<dbReference type="STRING" id="762983.HMPREF9444_02195"/>